<dbReference type="Proteomes" id="UP001476798">
    <property type="component" value="Unassembled WGS sequence"/>
</dbReference>
<gene>
    <name evidence="1" type="ORF">GOODEAATRI_029369</name>
</gene>
<name>A0ABV0NFL3_9TELE</name>
<feature type="non-terminal residue" evidence="1">
    <location>
        <position position="1"/>
    </location>
</feature>
<reference evidence="1 2" key="1">
    <citation type="submission" date="2021-06" db="EMBL/GenBank/DDBJ databases">
        <authorList>
            <person name="Palmer J.M."/>
        </authorList>
    </citation>
    <scope>NUCLEOTIDE SEQUENCE [LARGE SCALE GENOMIC DNA]</scope>
    <source>
        <strain evidence="1 2">GA_2019</strain>
        <tissue evidence="1">Muscle</tissue>
    </source>
</reference>
<evidence type="ECO:0000313" key="2">
    <source>
        <dbReference type="Proteomes" id="UP001476798"/>
    </source>
</evidence>
<protein>
    <submittedName>
        <fullName evidence="1">Uncharacterized protein</fullName>
    </submittedName>
</protein>
<accession>A0ABV0NFL3</accession>
<evidence type="ECO:0000313" key="1">
    <source>
        <dbReference type="EMBL" id="MEQ2169856.1"/>
    </source>
</evidence>
<comment type="caution">
    <text evidence="1">The sequence shown here is derived from an EMBL/GenBank/DDBJ whole genome shotgun (WGS) entry which is preliminary data.</text>
</comment>
<organism evidence="1 2">
    <name type="scientific">Goodea atripinnis</name>
    <dbReference type="NCBI Taxonomy" id="208336"/>
    <lineage>
        <taxon>Eukaryota</taxon>
        <taxon>Metazoa</taxon>
        <taxon>Chordata</taxon>
        <taxon>Craniata</taxon>
        <taxon>Vertebrata</taxon>
        <taxon>Euteleostomi</taxon>
        <taxon>Actinopterygii</taxon>
        <taxon>Neopterygii</taxon>
        <taxon>Teleostei</taxon>
        <taxon>Neoteleostei</taxon>
        <taxon>Acanthomorphata</taxon>
        <taxon>Ovalentaria</taxon>
        <taxon>Atherinomorphae</taxon>
        <taxon>Cyprinodontiformes</taxon>
        <taxon>Goodeidae</taxon>
        <taxon>Goodea</taxon>
    </lineage>
</organism>
<proteinExistence type="predicted"/>
<sequence>VFFLPLSNTILSCFSDDSIFAWESDTLFCKYQLPVPDAGPRISYKAFAATRWVSHTSA</sequence>
<keyword evidence="2" id="KW-1185">Reference proteome</keyword>
<dbReference type="EMBL" id="JAHRIO010034305">
    <property type="protein sequence ID" value="MEQ2169856.1"/>
    <property type="molecule type" value="Genomic_DNA"/>
</dbReference>